<feature type="transmembrane region" description="Helical" evidence="8">
    <location>
        <begin position="342"/>
        <end position="364"/>
    </location>
</feature>
<dbReference type="OrthoDB" id="204942at2759"/>
<feature type="transmembrane region" description="Helical" evidence="8">
    <location>
        <begin position="30"/>
        <end position="52"/>
    </location>
</feature>
<feature type="transmembrane region" description="Helical" evidence="8">
    <location>
        <begin position="210"/>
        <end position="229"/>
    </location>
</feature>
<dbReference type="Pfam" id="PF03222">
    <property type="entry name" value="Trp_Tyr_perm"/>
    <property type="match status" value="1"/>
</dbReference>
<keyword evidence="4" id="KW-0997">Cell inner membrane</keyword>
<reference evidence="9" key="1">
    <citation type="journal article" date="2019" name="Plant J.">
        <title>Chlorella vulgaris genome assembly and annotation reveals the molecular basis for metabolic acclimation to high light conditions.</title>
        <authorList>
            <person name="Cecchin M."/>
            <person name="Marcolungo L."/>
            <person name="Rossato M."/>
            <person name="Girolomoni L."/>
            <person name="Cosentino E."/>
            <person name="Cuine S."/>
            <person name="Li-Beisson Y."/>
            <person name="Delledonne M."/>
            <person name="Ballottari M."/>
        </authorList>
    </citation>
    <scope>NUCLEOTIDE SEQUENCE</scope>
    <source>
        <strain evidence="9">211/11P</strain>
    </source>
</reference>
<dbReference type="Gene3D" id="1.20.1740.10">
    <property type="entry name" value="Amino acid/polyamine transporter I"/>
    <property type="match status" value="1"/>
</dbReference>
<dbReference type="AlphaFoldDB" id="A0A9D4TZA4"/>
<feature type="transmembrane region" description="Helical" evidence="8">
    <location>
        <begin position="308"/>
        <end position="330"/>
    </location>
</feature>
<comment type="subcellular location">
    <subcellularLocation>
        <location evidence="1">Cell inner membrane</location>
        <topology evidence="1">Multi-pass membrane protein</topology>
    </subcellularLocation>
</comment>
<dbReference type="PANTHER" id="PTHR32195:SF26">
    <property type="entry name" value="TRYPTOPHAN OR TYROSINE TRANSPORTER PROTEIN"/>
    <property type="match status" value="1"/>
</dbReference>
<organism evidence="9 10">
    <name type="scientific">Chlorella vulgaris</name>
    <name type="common">Green alga</name>
    <dbReference type="NCBI Taxonomy" id="3077"/>
    <lineage>
        <taxon>Eukaryota</taxon>
        <taxon>Viridiplantae</taxon>
        <taxon>Chlorophyta</taxon>
        <taxon>core chlorophytes</taxon>
        <taxon>Trebouxiophyceae</taxon>
        <taxon>Chlorellales</taxon>
        <taxon>Chlorellaceae</taxon>
        <taxon>Chlorella clade</taxon>
        <taxon>Chlorella</taxon>
    </lineage>
</organism>
<evidence type="ECO:0000256" key="8">
    <source>
        <dbReference type="SAM" id="Phobius"/>
    </source>
</evidence>
<keyword evidence="3" id="KW-1003">Cell membrane</keyword>
<accession>A0A9D4TZA4</accession>
<keyword evidence="10" id="KW-1185">Reference proteome</keyword>
<feature type="transmembrane region" description="Helical" evidence="8">
    <location>
        <begin position="170"/>
        <end position="190"/>
    </location>
</feature>
<evidence type="ECO:0000313" key="9">
    <source>
        <dbReference type="EMBL" id="KAI3438681.1"/>
    </source>
</evidence>
<feature type="transmembrane region" description="Helical" evidence="8">
    <location>
        <begin position="58"/>
        <end position="84"/>
    </location>
</feature>
<dbReference type="PANTHER" id="PTHR32195">
    <property type="entry name" value="OS07G0662800 PROTEIN"/>
    <property type="match status" value="1"/>
</dbReference>
<dbReference type="GO" id="GO:0003333">
    <property type="term" value="P:amino acid transmembrane transport"/>
    <property type="evidence" value="ECO:0007669"/>
    <property type="project" value="InterPro"/>
</dbReference>
<keyword evidence="6 8" id="KW-1133">Transmembrane helix</keyword>
<protein>
    <recommendedName>
        <fullName evidence="11">Tyrosine-specific transport protein</fullName>
    </recommendedName>
</protein>
<evidence type="ECO:0000256" key="3">
    <source>
        <dbReference type="ARBA" id="ARBA00022475"/>
    </source>
</evidence>
<feature type="transmembrane region" description="Helical" evidence="8">
    <location>
        <begin position="409"/>
        <end position="428"/>
    </location>
</feature>
<gene>
    <name evidence="9" type="ORF">D9Q98_001101</name>
</gene>
<evidence type="ECO:0000256" key="6">
    <source>
        <dbReference type="ARBA" id="ARBA00022989"/>
    </source>
</evidence>
<evidence type="ECO:0000256" key="7">
    <source>
        <dbReference type="ARBA" id="ARBA00023136"/>
    </source>
</evidence>
<sequence>MATANANTNTKPLRLWSSLSQDMKHQPGSVLGAAALITGTTVGAGILALPAVTAPAGFVAASATLGGFALFSIVTGLLVVEVNISTLQELGSGKGVSLSSMARRTLGNGGATAVSAAYILIHYSLLVAYIAKAGETLNQLSGLPLAAGSIVFAATLGGLCFAVRPATLNNINTFLVGLFVLSFLGLAGLTAADMQPQQLAAANWGAVPNAVPVIALAFIYQNVVPVVVSNLEGNVVKIRRAVALGVAFSWLMFEIWLAAVLGSPSLTGAALSAADPQAAVAAAAANLADPLAALRDVGGPVVGPLTTAFTLLAVGTSFIAFVIGLSDFMADALQLPTGRRQALPYVLTVVPPLAFAMAFPDVFYHALDFAGSYGVLTLFGLIPVAMCWSERYGGTSPSRQQLVPGGRPLLLAVAATAGGVIGRELLIATGQL</sequence>
<feature type="transmembrane region" description="Helical" evidence="8">
    <location>
        <begin position="143"/>
        <end position="163"/>
    </location>
</feature>
<dbReference type="InterPro" id="IPR018227">
    <property type="entry name" value="Amino_acid_transport_2"/>
</dbReference>
<evidence type="ECO:0000256" key="2">
    <source>
        <dbReference type="ARBA" id="ARBA00022448"/>
    </source>
</evidence>
<feature type="transmembrane region" description="Helical" evidence="8">
    <location>
        <begin position="241"/>
        <end position="261"/>
    </location>
</feature>
<keyword evidence="7 8" id="KW-0472">Membrane</keyword>
<feature type="transmembrane region" description="Helical" evidence="8">
    <location>
        <begin position="370"/>
        <end position="388"/>
    </location>
</feature>
<evidence type="ECO:0000313" key="10">
    <source>
        <dbReference type="Proteomes" id="UP001055712"/>
    </source>
</evidence>
<comment type="caution">
    <text evidence="9">The sequence shown here is derived from an EMBL/GenBank/DDBJ whole genome shotgun (WGS) entry which is preliminary data.</text>
</comment>
<feature type="transmembrane region" description="Helical" evidence="8">
    <location>
        <begin position="105"/>
        <end position="131"/>
    </location>
</feature>
<name>A0A9D4TZA4_CHLVU</name>
<evidence type="ECO:0000256" key="4">
    <source>
        <dbReference type="ARBA" id="ARBA00022519"/>
    </source>
</evidence>
<dbReference type="Proteomes" id="UP001055712">
    <property type="component" value="Unassembled WGS sequence"/>
</dbReference>
<evidence type="ECO:0000256" key="5">
    <source>
        <dbReference type="ARBA" id="ARBA00022692"/>
    </source>
</evidence>
<dbReference type="EMBL" id="SIDB01000001">
    <property type="protein sequence ID" value="KAI3438681.1"/>
    <property type="molecule type" value="Genomic_DNA"/>
</dbReference>
<reference evidence="9" key="2">
    <citation type="submission" date="2020-11" db="EMBL/GenBank/DDBJ databases">
        <authorList>
            <person name="Cecchin M."/>
            <person name="Marcolungo L."/>
            <person name="Rossato M."/>
            <person name="Girolomoni L."/>
            <person name="Cosentino E."/>
            <person name="Cuine S."/>
            <person name="Li-Beisson Y."/>
            <person name="Delledonne M."/>
            <person name="Ballottari M."/>
        </authorList>
    </citation>
    <scope>NUCLEOTIDE SEQUENCE</scope>
    <source>
        <strain evidence="9">211/11P</strain>
        <tissue evidence="9">Whole cell</tissue>
    </source>
</reference>
<keyword evidence="2" id="KW-0813">Transport</keyword>
<proteinExistence type="predicted"/>
<evidence type="ECO:0000256" key="1">
    <source>
        <dbReference type="ARBA" id="ARBA00004429"/>
    </source>
</evidence>
<keyword evidence="5 8" id="KW-0812">Transmembrane</keyword>
<evidence type="ECO:0008006" key="11">
    <source>
        <dbReference type="Google" id="ProtNLM"/>
    </source>
</evidence>
<dbReference type="GO" id="GO:0005886">
    <property type="term" value="C:plasma membrane"/>
    <property type="evidence" value="ECO:0007669"/>
    <property type="project" value="UniProtKB-SubCell"/>
</dbReference>